<name>A0ABQ9YN77_9CRUS</name>
<gene>
    <name evidence="1" type="ORF">OUZ56_003880</name>
</gene>
<accession>A0ABQ9YN77</accession>
<evidence type="ECO:0000313" key="2">
    <source>
        <dbReference type="Proteomes" id="UP001234178"/>
    </source>
</evidence>
<reference evidence="1 2" key="1">
    <citation type="journal article" date="2023" name="Nucleic Acids Res.">
        <title>The hologenome of Daphnia magna reveals possible DNA methylation and microbiome-mediated evolution of the host genome.</title>
        <authorList>
            <person name="Chaturvedi A."/>
            <person name="Li X."/>
            <person name="Dhandapani V."/>
            <person name="Marshall H."/>
            <person name="Kissane S."/>
            <person name="Cuenca-Cambronero M."/>
            <person name="Asole G."/>
            <person name="Calvet F."/>
            <person name="Ruiz-Romero M."/>
            <person name="Marangio P."/>
            <person name="Guigo R."/>
            <person name="Rago D."/>
            <person name="Mirbahai L."/>
            <person name="Eastwood N."/>
            <person name="Colbourne J.K."/>
            <person name="Zhou J."/>
            <person name="Mallon E."/>
            <person name="Orsini L."/>
        </authorList>
    </citation>
    <scope>NUCLEOTIDE SEQUENCE [LARGE SCALE GENOMIC DNA]</scope>
    <source>
        <strain evidence="1">LRV0_1</strain>
    </source>
</reference>
<proteinExistence type="predicted"/>
<keyword evidence="2" id="KW-1185">Reference proteome</keyword>
<dbReference type="Proteomes" id="UP001234178">
    <property type="component" value="Unassembled WGS sequence"/>
</dbReference>
<evidence type="ECO:0000313" key="1">
    <source>
        <dbReference type="EMBL" id="KAK4002021.1"/>
    </source>
</evidence>
<protein>
    <submittedName>
        <fullName evidence="1">Uncharacterized protein</fullName>
    </submittedName>
</protein>
<dbReference type="EMBL" id="JAOYFB010000001">
    <property type="protein sequence ID" value="KAK4002021.1"/>
    <property type="molecule type" value="Genomic_DNA"/>
</dbReference>
<sequence>MEVAVNGTLAAFSSLYIATFSINKCERLQDRLASLDVMGHVPQTGSLLQSAAGKKNRIRLDPVGNEEQ</sequence>
<organism evidence="1 2">
    <name type="scientific">Daphnia magna</name>
    <dbReference type="NCBI Taxonomy" id="35525"/>
    <lineage>
        <taxon>Eukaryota</taxon>
        <taxon>Metazoa</taxon>
        <taxon>Ecdysozoa</taxon>
        <taxon>Arthropoda</taxon>
        <taxon>Crustacea</taxon>
        <taxon>Branchiopoda</taxon>
        <taxon>Diplostraca</taxon>
        <taxon>Cladocera</taxon>
        <taxon>Anomopoda</taxon>
        <taxon>Daphniidae</taxon>
        <taxon>Daphnia</taxon>
    </lineage>
</organism>
<comment type="caution">
    <text evidence="1">The sequence shown here is derived from an EMBL/GenBank/DDBJ whole genome shotgun (WGS) entry which is preliminary data.</text>
</comment>